<sequence length="122" mass="13317">MAFRGHIPRESLIILKHQFRVGFILVKGTAGGEKVAFIIKRCQVKPAASDASTVVFVPGSNVYSRCNNRHSRILHSHMFCDTGRCRASIFAGPAGMQGRKGSRSPTHTAGGSWRVRPRNLSG</sequence>
<reference evidence="2" key="1">
    <citation type="submission" date="2018-10" db="EMBL/GenBank/DDBJ databases">
        <title>Complete sequence of 1970s I-complex plasmid R805a.</title>
        <authorList>
            <person name="Richardson I.A."/>
            <person name="Moran R.A."/>
            <person name="Hall R.M."/>
        </authorList>
    </citation>
    <scope>NUCLEOTIDE SEQUENCE</scope>
    <source>
        <strain evidence="2">H-185</strain>
        <plasmid evidence="2">R805a</plasmid>
    </source>
</reference>
<geneLocation type="plasmid" evidence="2">
    <name>R805a</name>
</geneLocation>
<dbReference type="AlphaFoldDB" id="A0A410J9B8"/>
<keyword evidence="2" id="KW-0614">Plasmid</keyword>
<organism evidence="2">
    <name type="scientific">Salmonella enterica I</name>
    <dbReference type="NCBI Taxonomy" id="59201"/>
    <lineage>
        <taxon>Bacteria</taxon>
        <taxon>Pseudomonadati</taxon>
        <taxon>Pseudomonadota</taxon>
        <taxon>Gammaproteobacteria</taxon>
        <taxon>Enterobacterales</taxon>
        <taxon>Enterobacteriaceae</taxon>
        <taxon>Salmonella</taxon>
    </lineage>
</organism>
<feature type="region of interest" description="Disordered" evidence="1">
    <location>
        <begin position="94"/>
        <end position="122"/>
    </location>
</feature>
<evidence type="ECO:0000256" key="1">
    <source>
        <dbReference type="SAM" id="MobiDB-lite"/>
    </source>
</evidence>
<accession>A0A410J9B8</accession>
<proteinExistence type="predicted"/>
<dbReference type="EMBL" id="MK088173">
    <property type="protein sequence ID" value="QAR17241.1"/>
    <property type="molecule type" value="Genomic_DNA"/>
</dbReference>
<protein>
    <submittedName>
        <fullName evidence="2">Uncharacterized protein</fullName>
    </submittedName>
</protein>
<evidence type="ECO:0000313" key="2">
    <source>
        <dbReference type="EMBL" id="QAR17241.1"/>
    </source>
</evidence>
<name>A0A410J9B8_SALET</name>